<dbReference type="KEGG" id="psuw:WQ53_06435"/>
<name>A0A0E3YZI1_9GAMM</name>
<protein>
    <recommendedName>
        <fullName evidence="7">Integrase catalytic domain-containing protein</fullName>
    </recommendedName>
</protein>
<evidence type="ECO:0000313" key="10">
    <source>
        <dbReference type="Proteomes" id="UP000033067"/>
    </source>
</evidence>
<dbReference type="GO" id="GO:0005829">
    <property type="term" value="C:cytosol"/>
    <property type="evidence" value="ECO:0007669"/>
    <property type="project" value="TreeGrafter"/>
</dbReference>
<comment type="similarity">
    <text evidence="2">Belongs to the transposase IS30 family.</text>
</comment>
<feature type="region of interest" description="Disordered" evidence="6">
    <location>
        <begin position="151"/>
        <end position="174"/>
    </location>
</feature>
<keyword evidence="4" id="KW-0238">DNA-binding</keyword>
<evidence type="ECO:0000313" key="9">
    <source>
        <dbReference type="EMBL" id="AKC86456.1"/>
    </source>
</evidence>
<organism evidence="8 10">
    <name type="scientific">Pseudoxanthomonas suwonensis</name>
    <dbReference type="NCBI Taxonomy" id="314722"/>
    <lineage>
        <taxon>Bacteria</taxon>
        <taxon>Pseudomonadati</taxon>
        <taxon>Pseudomonadota</taxon>
        <taxon>Gammaproteobacteria</taxon>
        <taxon>Lysobacterales</taxon>
        <taxon>Lysobacteraceae</taxon>
        <taxon>Pseudoxanthomonas</taxon>
    </lineage>
</organism>
<evidence type="ECO:0000256" key="6">
    <source>
        <dbReference type="SAM" id="MobiDB-lite"/>
    </source>
</evidence>
<evidence type="ECO:0000313" key="8">
    <source>
        <dbReference type="EMBL" id="AKC85509.1"/>
    </source>
</evidence>
<dbReference type="NCBIfam" id="NF033563">
    <property type="entry name" value="transpos_IS30"/>
    <property type="match status" value="1"/>
</dbReference>
<proteinExistence type="inferred from homology"/>
<dbReference type="GO" id="GO:0006313">
    <property type="term" value="P:DNA transposition"/>
    <property type="evidence" value="ECO:0007669"/>
    <property type="project" value="InterPro"/>
</dbReference>
<evidence type="ECO:0000259" key="7">
    <source>
        <dbReference type="PROSITE" id="PS50994"/>
    </source>
</evidence>
<dbReference type="Gene3D" id="1.10.10.60">
    <property type="entry name" value="Homeodomain-like"/>
    <property type="match status" value="1"/>
</dbReference>
<dbReference type="KEGG" id="psuw:WQ53_00725"/>
<evidence type="ECO:0000256" key="4">
    <source>
        <dbReference type="ARBA" id="ARBA00023125"/>
    </source>
</evidence>
<dbReference type="InterPro" id="IPR012337">
    <property type="entry name" value="RNaseH-like_sf"/>
</dbReference>
<dbReference type="Proteomes" id="UP000033067">
    <property type="component" value="Chromosome"/>
</dbReference>
<dbReference type="SUPFAM" id="SSF46689">
    <property type="entry name" value="Homeodomain-like"/>
    <property type="match status" value="1"/>
</dbReference>
<dbReference type="GO" id="GO:0004803">
    <property type="term" value="F:transposase activity"/>
    <property type="evidence" value="ECO:0007669"/>
    <property type="project" value="InterPro"/>
</dbReference>
<evidence type="ECO:0000256" key="2">
    <source>
        <dbReference type="ARBA" id="ARBA00006363"/>
    </source>
</evidence>
<dbReference type="PANTHER" id="PTHR10948:SF23">
    <property type="entry name" value="TRANSPOSASE INSI FOR INSERTION SEQUENCE ELEMENT IS30A-RELATED"/>
    <property type="match status" value="1"/>
</dbReference>
<dbReference type="InterPro" id="IPR051917">
    <property type="entry name" value="Transposase-Integrase"/>
</dbReference>
<evidence type="ECO:0000256" key="3">
    <source>
        <dbReference type="ARBA" id="ARBA00022578"/>
    </source>
</evidence>
<dbReference type="PROSITE" id="PS50994">
    <property type="entry name" value="INTEGRASE"/>
    <property type="match status" value="1"/>
</dbReference>
<dbReference type="PROSITE" id="PS01043">
    <property type="entry name" value="TRANSPOSASE_IS30"/>
    <property type="match status" value="1"/>
</dbReference>
<feature type="domain" description="Integrase catalytic" evidence="7">
    <location>
        <begin position="178"/>
        <end position="340"/>
    </location>
</feature>
<dbReference type="PANTHER" id="PTHR10948">
    <property type="entry name" value="TRANSPOSASE"/>
    <property type="match status" value="1"/>
</dbReference>
<keyword evidence="3" id="KW-0815">Transposition</keyword>
<keyword evidence="5" id="KW-0233">DNA recombination</keyword>
<dbReference type="EMBL" id="CP011144">
    <property type="protein sequence ID" value="AKC86456.1"/>
    <property type="molecule type" value="Genomic_DNA"/>
</dbReference>
<keyword evidence="10" id="KW-1185">Reference proteome</keyword>
<dbReference type="GO" id="GO:0015074">
    <property type="term" value="P:DNA integration"/>
    <property type="evidence" value="ECO:0007669"/>
    <property type="project" value="InterPro"/>
</dbReference>
<sequence length="347" mass="40149">MDGEVSWQTGGDHSAKRRSLMYSQLTEPERYTLGVLNRQGLSRRSIARILGRSPSTISREIRRNACHATDGAYRPSKAQERTNGRRRRSRRVRHHGEAVYEAIEYLLQHEQWSPEQIAHWLVLNDVARISHMTIYRHVCQDTRCGGVLRSSLRQGGKRRRKRAIGPEKRGRLQGKPMIDTRPEVVETRLEPGHWEGDTVIGTVDERDCLLTLVERSSGIALVAKLPHRTVTAVNRATLKLIRDSGMPFKTITWDNGTEFHGYKALEDATGVRCYFAYPHRPWQRGSNENFNGLLRQYFPKRRSLARLRQHHCDLIAHKLNSRPRKRHGYKTPIERIKELCGSLHFEC</sequence>
<dbReference type="PATRIC" id="fig|314722.6.peg.1371"/>
<dbReference type="GO" id="GO:0003677">
    <property type="term" value="F:DNA binding"/>
    <property type="evidence" value="ECO:0007669"/>
    <property type="project" value="UniProtKB-KW"/>
</dbReference>
<feature type="region of interest" description="Disordered" evidence="6">
    <location>
        <begin position="65"/>
        <end position="92"/>
    </location>
</feature>
<reference evidence="8 10" key="1">
    <citation type="journal article" date="2015" name="Genome Announc.">
        <title>Complete Genome Sequence of Pseudoxanthomonas suwonensis Strain J1, a Cellulose-Degrading Bacterium Isolated from Leaf- and Wood-Enriched Soil.</title>
        <authorList>
            <person name="Hou L."/>
            <person name="Jiang J."/>
            <person name="Xu Z."/>
            <person name="Zhou Y."/>
            <person name="Leung F.C."/>
        </authorList>
    </citation>
    <scope>NUCLEOTIDE SEQUENCE [LARGE SCALE GENOMIC DNA]</scope>
    <source>
        <strain evidence="8 10">J1</strain>
    </source>
</reference>
<dbReference type="Pfam" id="PF00665">
    <property type="entry name" value="rve"/>
    <property type="match status" value="1"/>
</dbReference>
<evidence type="ECO:0000256" key="1">
    <source>
        <dbReference type="ARBA" id="ARBA00002190"/>
    </source>
</evidence>
<dbReference type="InterPro" id="IPR001584">
    <property type="entry name" value="Integrase_cat-core"/>
</dbReference>
<dbReference type="InterPro" id="IPR053392">
    <property type="entry name" value="Transposase_IS30-like"/>
</dbReference>
<dbReference type="InterPro" id="IPR009057">
    <property type="entry name" value="Homeodomain-like_sf"/>
</dbReference>
<comment type="function">
    <text evidence="1">Required for the transposition of the insertion element.</text>
</comment>
<accession>A0A0E3YZI1</accession>
<dbReference type="SUPFAM" id="SSF53098">
    <property type="entry name" value="Ribonuclease H-like"/>
    <property type="match status" value="1"/>
</dbReference>
<dbReference type="Pfam" id="PF13936">
    <property type="entry name" value="HTH_38"/>
    <property type="match status" value="1"/>
</dbReference>
<dbReference type="InterPro" id="IPR001598">
    <property type="entry name" value="Transposase_IS30_CS"/>
</dbReference>
<dbReference type="EMBL" id="CP011144">
    <property type="protein sequence ID" value="AKC85509.1"/>
    <property type="molecule type" value="Genomic_DNA"/>
</dbReference>
<dbReference type="InterPro" id="IPR036397">
    <property type="entry name" value="RNaseH_sf"/>
</dbReference>
<dbReference type="OrthoDB" id="9803231at2"/>
<evidence type="ECO:0000256" key="5">
    <source>
        <dbReference type="ARBA" id="ARBA00023172"/>
    </source>
</evidence>
<dbReference type="InterPro" id="IPR025246">
    <property type="entry name" value="IS30-like_HTH"/>
</dbReference>
<dbReference type="AlphaFoldDB" id="A0A0E3YZI1"/>
<gene>
    <name evidence="8" type="ORF">WQ53_00725</name>
    <name evidence="9" type="ORF">WQ53_06435</name>
</gene>
<dbReference type="Gene3D" id="3.30.420.10">
    <property type="entry name" value="Ribonuclease H-like superfamily/Ribonuclease H"/>
    <property type="match status" value="1"/>
</dbReference>